<dbReference type="InterPro" id="IPR001680">
    <property type="entry name" value="WD40_rpt"/>
</dbReference>
<dbReference type="PROSITE" id="PS50082">
    <property type="entry name" value="WD_REPEATS_2"/>
    <property type="match status" value="3"/>
</dbReference>
<dbReference type="SUPFAM" id="SSF52540">
    <property type="entry name" value="P-loop containing nucleoside triphosphate hydrolases"/>
    <property type="match status" value="1"/>
</dbReference>
<keyword evidence="1 3" id="KW-0853">WD repeat</keyword>
<feature type="repeat" description="WD" evidence="3">
    <location>
        <begin position="848"/>
        <end position="889"/>
    </location>
</feature>
<dbReference type="PANTHER" id="PTHR19848">
    <property type="entry name" value="WD40 REPEAT PROTEIN"/>
    <property type="match status" value="1"/>
</dbReference>
<dbReference type="InterPro" id="IPR056884">
    <property type="entry name" value="NPHP3-like_N"/>
</dbReference>
<evidence type="ECO:0000313" key="5">
    <source>
        <dbReference type="EMBL" id="KAF5860731.1"/>
    </source>
</evidence>
<organism evidence="5 6">
    <name type="scientific">Petromyces alliaceus</name>
    <name type="common">Aspergillus alliaceus</name>
    <dbReference type="NCBI Taxonomy" id="209559"/>
    <lineage>
        <taxon>Eukaryota</taxon>
        <taxon>Fungi</taxon>
        <taxon>Dikarya</taxon>
        <taxon>Ascomycota</taxon>
        <taxon>Pezizomycotina</taxon>
        <taxon>Eurotiomycetes</taxon>
        <taxon>Eurotiomycetidae</taxon>
        <taxon>Eurotiales</taxon>
        <taxon>Aspergillaceae</taxon>
        <taxon>Aspergillus</taxon>
        <taxon>Aspergillus subgen. Circumdati</taxon>
    </lineage>
</organism>
<dbReference type="PANTHER" id="PTHR19848:SF8">
    <property type="entry name" value="F-BOX AND WD REPEAT DOMAIN CONTAINING 7"/>
    <property type="match status" value="1"/>
</dbReference>
<keyword evidence="2" id="KW-0677">Repeat</keyword>
<evidence type="ECO:0000256" key="2">
    <source>
        <dbReference type="ARBA" id="ARBA00022737"/>
    </source>
</evidence>
<feature type="repeat" description="WD" evidence="3">
    <location>
        <begin position="745"/>
        <end position="786"/>
    </location>
</feature>
<dbReference type="InterPro" id="IPR027417">
    <property type="entry name" value="P-loop_NTPase"/>
</dbReference>
<dbReference type="PRINTS" id="PR00320">
    <property type="entry name" value="GPROTEINBRPT"/>
</dbReference>
<dbReference type="Pfam" id="PF24883">
    <property type="entry name" value="NPHP3_N"/>
    <property type="match status" value="1"/>
</dbReference>
<feature type="domain" description="Nephrocystin 3-like N-terminal" evidence="4">
    <location>
        <begin position="191"/>
        <end position="352"/>
    </location>
</feature>
<dbReference type="Proteomes" id="UP000541154">
    <property type="component" value="Unassembled WGS sequence"/>
</dbReference>
<evidence type="ECO:0000259" key="4">
    <source>
        <dbReference type="Pfam" id="PF24883"/>
    </source>
</evidence>
<dbReference type="InterPro" id="IPR036322">
    <property type="entry name" value="WD40_repeat_dom_sf"/>
</dbReference>
<dbReference type="InterPro" id="IPR015943">
    <property type="entry name" value="WD40/YVTN_repeat-like_dom_sf"/>
</dbReference>
<comment type="caution">
    <text evidence="5">The sequence shown here is derived from an EMBL/GenBank/DDBJ whole genome shotgun (WGS) entry which is preliminary data.</text>
</comment>
<evidence type="ECO:0000256" key="1">
    <source>
        <dbReference type="ARBA" id="ARBA00022574"/>
    </source>
</evidence>
<dbReference type="Gene3D" id="2.130.10.10">
    <property type="entry name" value="YVTN repeat-like/Quinoprotein amine dehydrogenase"/>
    <property type="match status" value="2"/>
</dbReference>
<dbReference type="InterPro" id="IPR020472">
    <property type="entry name" value="WD40_PAC1"/>
</dbReference>
<proteinExistence type="predicted"/>
<gene>
    <name evidence="5" type="ORF">ETB97_001238</name>
</gene>
<dbReference type="Gene3D" id="3.40.50.300">
    <property type="entry name" value="P-loop containing nucleotide triphosphate hydrolases"/>
    <property type="match status" value="1"/>
</dbReference>
<evidence type="ECO:0000256" key="3">
    <source>
        <dbReference type="PROSITE-ProRule" id="PRU00221"/>
    </source>
</evidence>
<dbReference type="EMBL" id="SPNV01000121">
    <property type="protein sequence ID" value="KAF5860731.1"/>
    <property type="molecule type" value="Genomic_DNA"/>
</dbReference>
<sequence>MDGLSPAASVIAVIQLSASIVNICGSYIWDVKNAREDIVALQGAVAGLEGVLQQLKELLQGPTGARLSTSHTLARDISKCLFVVSDLKGKIDPGSGKKFMRKVGFRALKWPLKRSEVEGLTKDIEKYKSSFTLSLQVDQTALITGIAQTNDVIDRNLDIGKLPVAHGAEFGSYMDQHEDECLEGTRAQLRQQIAEWSVSPQGKCIFWLKGMAGTGKSTVSRTVAKSFEEANLLGASFFFKRGEGDRGNAIKMFPTITRQLTVNLPQLLPGVRKAINDNPDIGTKSLREQFNKLLLQPLLSLKPSAHQVPTRVIVIDALDECEQDNDIRTILLLLPQLGMASNVHLRIFLTSRPELSIRLGFLEIADRNYQDLALHEIPAEVTEHDIFLFINHRLLNIKRDRSLPVDWPEDTDIQTIVMLSTPLFIFAATMCRIFEDPQWDPVDSLAEVLSHRNDASKLDGTYLPVLNRLLTKQSEKQKKQLVQEFQEVVGAIVMLQSPLSIISLSRLINLPERMVSLRLNSLHSVLSVPDDANLPVRLFHLSFRDFLINSETREKTPFWVNEEDTHQKLAKQCLAICHSLTRNLCGLPSDGTPRVYIDRQTIDHYLSPELQYSCRYWVHHLVNSKDLTSATYDALSFLEEHFLHWVEAMSILGLASEIVEIINLLQSFEHRHKNHELSKFLQDAKRFVLRNGQIADDVPLQIYCSGLVFAPRQSIVRGKLERELPDWLCRLPEVEEAWSAELQTFESHSDPVQSVSFTRDGRLMASGSSDNTVRLWDPVTGTLQHTLDGHSGWVWSVTFSLDGRLLASASFDQIVKLWNPATGALQNSLKGHWLKLWDPATGTLQHTLEGHSGSVQSVAFSFDGRLLASSSSDETVKFWDAATGALRQTLNVKEVITSLEFSKDGSHLNTNLGSLTIRSWCDKHTCDTPNTDANIFLLEGQWVTLGGEKVLWLPPEHRPHCSAVKDNTLILGHASGRISFIGFMG</sequence>
<name>A0A8H6E615_PETAA</name>
<dbReference type="PROSITE" id="PS00678">
    <property type="entry name" value="WD_REPEATS_1"/>
    <property type="match status" value="1"/>
</dbReference>
<dbReference type="AlphaFoldDB" id="A0A8H6E615"/>
<dbReference type="InterPro" id="IPR019775">
    <property type="entry name" value="WD40_repeat_CS"/>
</dbReference>
<protein>
    <recommendedName>
        <fullName evidence="4">Nephrocystin 3-like N-terminal domain-containing protein</fullName>
    </recommendedName>
</protein>
<feature type="repeat" description="WD" evidence="3">
    <location>
        <begin position="787"/>
        <end position="828"/>
    </location>
</feature>
<accession>A0A8H6E615</accession>
<dbReference type="Pfam" id="PF00400">
    <property type="entry name" value="WD40"/>
    <property type="match status" value="3"/>
</dbReference>
<dbReference type="CDD" id="cd00200">
    <property type="entry name" value="WD40"/>
    <property type="match status" value="1"/>
</dbReference>
<keyword evidence="6" id="KW-1185">Reference proteome</keyword>
<dbReference type="PROSITE" id="PS50294">
    <property type="entry name" value="WD_REPEATS_REGION"/>
    <property type="match status" value="3"/>
</dbReference>
<evidence type="ECO:0000313" key="6">
    <source>
        <dbReference type="Proteomes" id="UP000541154"/>
    </source>
</evidence>
<dbReference type="SUPFAM" id="SSF50978">
    <property type="entry name" value="WD40 repeat-like"/>
    <property type="match status" value="1"/>
</dbReference>
<dbReference type="SMART" id="SM00320">
    <property type="entry name" value="WD40"/>
    <property type="match status" value="4"/>
</dbReference>
<reference evidence="5 6" key="1">
    <citation type="submission" date="2019-04" db="EMBL/GenBank/DDBJ databases">
        <title>Aspergillus burnettii sp. nov., novel species from soil in southeast Queensland.</title>
        <authorList>
            <person name="Gilchrist C.L.M."/>
            <person name="Pitt J.I."/>
            <person name="Lange L."/>
            <person name="Lacey H.J."/>
            <person name="Vuong D."/>
            <person name="Midgley D.J."/>
            <person name="Greenfield P."/>
            <person name="Bradbury M."/>
            <person name="Lacey E."/>
            <person name="Busk P.K."/>
            <person name="Pilgaard B."/>
            <person name="Chooi Y.H."/>
            <person name="Piggott A.M."/>
        </authorList>
    </citation>
    <scope>NUCLEOTIDE SEQUENCE [LARGE SCALE GENOMIC DNA]</scope>
    <source>
        <strain evidence="5 6">FRR 5400</strain>
    </source>
</reference>